<dbReference type="PANTHER" id="PTHR12645:SF0">
    <property type="entry name" value="FAD-LINKED SULFHYDRYL OXIDASE ALR"/>
    <property type="match status" value="1"/>
</dbReference>
<comment type="cofactor">
    <cofactor evidence="1 14">
        <name>FAD</name>
        <dbReference type="ChEBI" id="CHEBI:57692"/>
    </cofactor>
</comment>
<dbReference type="PROSITE" id="PS51324">
    <property type="entry name" value="ERV_ALR"/>
    <property type="match status" value="2"/>
</dbReference>
<comment type="catalytic activity">
    <reaction evidence="13">
        <text>uridine + ATP = UMP + ADP + H(+)</text>
        <dbReference type="Rhea" id="RHEA:16825"/>
        <dbReference type="ChEBI" id="CHEBI:15378"/>
        <dbReference type="ChEBI" id="CHEBI:16704"/>
        <dbReference type="ChEBI" id="CHEBI:30616"/>
        <dbReference type="ChEBI" id="CHEBI:57865"/>
        <dbReference type="ChEBI" id="CHEBI:456216"/>
        <dbReference type="EC" id="2.7.1.48"/>
    </reaction>
</comment>
<dbReference type="SUPFAM" id="SSF52540">
    <property type="entry name" value="P-loop containing nucleoside triphosphate hydrolases"/>
    <property type="match status" value="1"/>
</dbReference>
<feature type="domain" description="ERV/ALR sulfhydryl oxidase" evidence="15">
    <location>
        <begin position="338"/>
        <end position="438"/>
    </location>
</feature>
<dbReference type="InterPro" id="IPR017905">
    <property type="entry name" value="ERV/ALR_sulphydryl_oxidase"/>
</dbReference>
<evidence type="ECO:0000313" key="17">
    <source>
        <dbReference type="WBParaSite" id="scf7180000424149.g12446"/>
    </source>
</evidence>
<dbReference type="InterPro" id="IPR006083">
    <property type="entry name" value="PRK/URK"/>
</dbReference>
<evidence type="ECO:0000256" key="3">
    <source>
        <dbReference type="ARBA" id="ARBA00004784"/>
    </source>
</evidence>
<evidence type="ECO:0000256" key="10">
    <source>
        <dbReference type="ARBA" id="ARBA00023002"/>
    </source>
</evidence>
<dbReference type="GO" id="GO:0004849">
    <property type="term" value="F:uridine kinase activity"/>
    <property type="evidence" value="ECO:0007669"/>
    <property type="project" value="UniProtKB-EC"/>
</dbReference>
<reference evidence="17" key="1">
    <citation type="submission" date="2022-11" db="UniProtKB">
        <authorList>
            <consortium name="WormBaseParasite"/>
        </authorList>
    </citation>
    <scope>IDENTIFICATION</scope>
</reference>
<dbReference type="FunFam" id="3.40.50.300:FF:000339">
    <property type="entry name" value="Uridine kinase"/>
    <property type="match status" value="1"/>
</dbReference>
<comment type="catalytic activity">
    <reaction evidence="12">
        <text>cytidine + ATP = CMP + ADP + H(+)</text>
        <dbReference type="Rhea" id="RHEA:24674"/>
        <dbReference type="ChEBI" id="CHEBI:15378"/>
        <dbReference type="ChEBI" id="CHEBI:17562"/>
        <dbReference type="ChEBI" id="CHEBI:30616"/>
        <dbReference type="ChEBI" id="CHEBI:60377"/>
        <dbReference type="ChEBI" id="CHEBI:456216"/>
        <dbReference type="EC" id="2.7.1.48"/>
    </reaction>
</comment>
<evidence type="ECO:0000256" key="4">
    <source>
        <dbReference type="ARBA" id="ARBA00005408"/>
    </source>
</evidence>
<dbReference type="AlphaFoldDB" id="A0A915P629"/>
<evidence type="ECO:0000256" key="7">
    <source>
        <dbReference type="ARBA" id="ARBA00022741"/>
    </source>
</evidence>
<evidence type="ECO:0000256" key="9">
    <source>
        <dbReference type="ARBA" id="ARBA00022827"/>
    </source>
</evidence>
<comment type="similarity">
    <text evidence="4">Belongs to the uridine kinase family.</text>
</comment>
<keyword evidence="7" id="KW-0547">Nucleotide-binding</keyword>
<protein>
    <recommendedName>
        <fullName evidence="14">Sulfhydryl oxidase</fullName>
        <ecNumber evidence="14">1.8.3.2</ecNumber>
    </recommendedName>
</protein>
<dbReference type="GO" id="GO:0050660">
    <property type="term" value="F:flavin adenine dinucleotide binding"/>
    <property type="evidence" value="ECO:0007669"/>
    <property type="project" value="TreeGrafter"/>
</dbReference>
<keyword evidence="5 14" id="KW-0285">Flavoprotein</keyword>
<keyword evidence="10 14" id="KW-0560">Oxidoreductase</keyword>
<accession>A0A915P629</accession>
<feature type="domain" description="ERV/ALR sulfhydryl oxidase" evidence="15">
    <location>
        <begin position="446"/>
        <end position="537"/>
    </location>
</feature>
<dbReference type="InterPro" id="IPR027417">
    <property type="entry name" value="P-loop_NTPase"/>
</dbReference>
<dbReference type="InterPro" id="IPR036774">
    <property type="entry name" value="ERV/ALR_sulphydryl_oxid_sf"/>
</dbReference>
<dbReference type="Pfam" id="PF04777">
    <property type="entry name" value="Evr1_Alr"/>
    <property type="match status" value="2"/>
</dbReference>
<dbReference type="PRINTS" id="PR00988">
    <property type="entry name" value="URIDINKINASE"/>
</dbReference>
<evidence type="ECO:0000256" key="13">
    <source>
        <dbReference type="ARBA" id="ARBA00048909"/>
    </source>
</evidence>
<keyword evidence="8" id="KW-0418">Kinase</keyword>
<evidence type="ECO:0000256" key="12">
    <source>
        <dbReference type="ARBA" id="ARBA00047436"/>
    </source>
</evidence>
<dbReference type="GO" id="GO:0016971">
    <property type="term" value="F:flavin-dependent sulfhydryl oxidase activity"/>
    <property type="evidence" value="ECO:0007669"/>
    <property type="project" value="InterPro"/>
</dbReference>
<dbReference type="InterPro" id="IPR039799">
    <property type="entry name" value="ALR/ERV"/>
</dbReference>
<dbReference type="Pfam" id="PF00485">
    <property type="entry name" value="PRK"/>
    <property type="match status" value="1"/>
</dbReference>
<dbReference type="GO" id="GO:0005524">
    <property type="term" value="F:ATP binding"/>
    <property type="evidence" value="ECO:0007669"/>
    <property type="project" value="InterPro"/>
</dbReference>
<comment type="pathway">
    <text evidence="3">Pyrimidine metabolism; CTP biosynthesis via salvage pathway; CTP from cytidine: step 1/3.</text>
</comment>
<evidence type="ECO:0000256" key="6">
    <source>
        <dbReference type="ARBA" id="ARBA00022679"/>
    </source>
</evidence>
<keyword evidence="6" id="KW-0808">Transferase</keyword>
<evidence type="ECO:0000259" key="15">
    <source>
        <dbReference type="PROSITE" id="PS51324"/>
    </source>
</evidence>
<dbReference type="WBParaSite" id="scf7180000424149.g12446">
    <property type="protein sequence ID" value="scf7180000424149.g12446"/>
    <property type="gene ID" value="scf7180000424149.g12446"/>
</dbReference>
<dbReference type="Gene3D" id="1.20.120.310">
    <property type="entry name" value="ERV/ALR sulfhydryl oxidase domain"/>
    <property type="match status" value="2"/>
</dbReference>
<dbReference type="EC" id="1.8.3.2" evidence="14"/>
<evidence type="ECO:0000256" key="5">
    <source>
        <dbReference type="ARBA" id="ARBA00022630"/>
    </source>
</evidence>
<proteinExistence type="inferred from homology"/>
<evidence type="ECO:0000256" key="14">
    <source>
        <dbReference type="RuleBase" id="RU371123"/>
    </source>
</evidence>
<keyword evidence="11" id="KW-1015">Disulfide bond</keyword>
<evidence type="ECO:0000256" key="8">
    <source>
        <dbReference type="ARBA" id="ARBA00022777"/>
    </source>
</evidence>
<dbReference type="Gene3D" id="3.40.50.300">
    <property type="entry name" value="P-loop containing nucleotide triphosphate hydrolases"/>
    <property type="match status" value="1"/>
</dbReference>
<dbReference type="Proteomes" id="UP000887560">
    <property type="component" value="Unplaced"/>
</dbReference>
<dbReference type="GO" id="GO:0005739">
    <property type="term" value="C:mitochondrion"/>
    <property type="evidence" value="ECO:0007669"/>
    <property type="project" value="TreeGrafter"/>
</dbReference>
<sequence>MRCPFIIGVAGGTASGKSTVCSRIIDRLALNGGQKRVVAISQDSFYRDLVNHDEFLRALRGDFNFDHPDAFEHSSMLQTLKNLKQYKPAQIPLYDFKTHSRIGWRDLDAADVILVEGILIFFDQELRSMFDLKLFVDTDPDIRLARRGFSLILKSNLIFFKVERDTTEWGRPLNSILHQYLTLVKPAFEDFCLPTKKYADVIIPRGAENNVAIELIVQHIQDILRMPSPTNRSKSREIDENGIENNFKNTEKKIILDSGGCLAKTRSKKMDDSVRENTGRPCKACFSWEDMLKFTSKTKEKLTKETTDNLNNKEETKTNWNSRRKQQEQMIKHRREDCPLDKDQLGRSTWNLLHTMSVYYPDDPSEKEKQNTKDFLTSLSRTYPCEHCAADFREDLKKNPPILINKKLFSQWMCEAHNRNKEETKPNWNSRRKQQEQMIKHRREDCPLDKDQLGRSTWNLLHTMSVYYPNDPSEKEKQNTKDFLTSLSRTYPCEHCAADFREDLKNNPPILTNKKLFSQWMCEAHNRIVEASSYLVP</sequence>
<dbReference type="GO" id="GO:0008655">
    <property type="term" value="P:pyrimidine-containing compound salvage"/>
    <property type="evidence" value="ECO:0007669"/>
    <property type="project" value="UniProtKB-ARBA"/>
</dbReference>
<dbReference type="InterPro" id="IPR000764">
    <property type="entry name" value="Uridine_kinase-like"/>
</dbReference>
<keyword evidence="16" id="KW-1185">Reference proteome</keyword>
<evidence type="ECO:0000313" key="16">
    <source>
        <dbReference type="Proteomes" id="UP000887560"/>
    </source>
</evidence>
<dbReference type="SUPFAM" id="SSF69000">
    <property type="entry name" value="FAD-dependent thiol oxidase"/>
    <property type="match status" value="2"/>
</dbReference>
<dbReference type="CDD" id="cd02023">
    <property type="entry name" value="UMPK"/>
    <property type="match status" value="1"/>
</dbReference>
<organism evidence="16 17">
    <name type="scientific">Meloidogyne floridensis</name>
    <dbReference type="NCBI Taxonomy" id="298350"/>
    <lineage>
        <taxon>Eukaryota</taxon>
        <taxon>Metazoa</taxon>
        <taxon>Ecdysozoa</taxon>
        <taxon>Nematoda</taxon>
        <taxon>Chromadorea</taxon>
        <taxon>Rhabditida</taxon>
        <taxon>Tylenchina</taxon>
        <taxon>Tylenchomorpha</taxon>
        <taxon>Tylenchoidea</taxon>
        <taxon>Meloidogynidae</taxon>
        <taxon>Meloidogyninae</taxon>
        <taxon>Meloidogyne</taxon>
    </lineage>
</organism>
<dbReference type="NCBIfam" id="NF004018">
    <property type="entry name" value="PRK05480.1"/>
    <property type="match status" value="1"/>
</dbReference>
<name>A0A915P629_9BILA</name>
<comment type="pathway">
    <text evidence="2">Pyrimidine metabolism; UMP biosynthesis via salvage pathway; UMP from uridine: step 1/1.</text>
</comment>
<evidence type="ECO:0000256" key="1">
    <source>
        <dbReference type="ARBA" id="ARBA00001974"/>
    </source>
</evidence>
<comment type="catalytic activity">
    <reaction evidence="14">
        <text>2 R'C(R)SH + O2 = R'C(R)S-S(R)CR' + H2O2</text>
        <dbReference type="Rhea" id="RHEA:17357"/>
        <dbReference type="ChEBI" id="CHEBI:15379"/>
        <dbReference type="ChEBI" id="CHEBI:16240"/>
        <dbReference type="ChEBI" id="CHEBI:16520"/>
        <dbReference type="ChEBI" id="CHEBI:17412"/>
        <dbReference type="EC" id="1.8.3.2"/>
    </reaction>
</comment>
<evidence type="ECO:0000256" key="11">
    <source>
        <dbReference type="ARBA" id="ARBA00023157"/>
    </source>
</evidence>
<evidence type="ECO:0000256" key="2">
    <source>
        <dbReference type="ARBA" id="ARBA00004690"/>
    </source>
</evidence>
<keyword evidence="9 14" id="KW-0274">FAD</keyword>
<dbReference type="PANTHER" id="PTHR12645">
    <property type="entry name" value="ALR/ERV"/>
    <property type="match status" value="1"/>
</dbReference>